<dbReference type="EMBL" id="BARS01016235">
    <property type="protein sequence ID" value="GAF98778.1"/>
    <property type="molecule type" value="Genomic_DNA"/>
</dbReference>
<accession>X0TYW2</accession>
<evidence type="ECO:0000313" key="1">
    <source>
        <dbReference type="EMBL" id="GAF98778.1"/>
    </source>
</evidence>
<protein>
    <submittedName>
        <fullName evidence="1">Uncharacterized protein</fullName>
    </submittedName>
</protein>
<organism evidence="1">
    <name type="scientific">marine sediment metagenome</name>
    <dbReference type="NCBI Taxonomy" id="412755"/>
    <lineage>
        <taxon>unclassified sequences</taxon>
        <taxon>metagenomes</taxon>
        <taxon>ecological metagenomes</taxon>
    </lineage>
</organism>
<dbReference type="AlphaFoldDB" id="X0TYW2"/>
<comment type="caution">
    <text evidence="1">The sequence shown here is derived from an EMBL/GenBank/DDBJ whole genome shotgun (WGS) entry which is preliminary data.</text>
</comment>
<feature type="non-terminal residue" evidence="1">
    <location>
        <position position="1"/>
    </location>
</feature>
<gene>
    <name evidence="1" type="ORF">S01H1_26751</name>
</gene>
<name>X0TYW2_9ZZZZ</name>
<proteinExistence type="predicted"/>
<sequence>VTSDKERFKNKTDFKIKDKRGWIGVKITTDG</sequence>
<reference evidence="1" key="1">
    <citation type="journal article" date="2014" name="Front. Microbiol.">
        <title>High frequency of phylogenetically diverse reductive dehalogenase-homologous genes in deep subseafloor sedimentary metagenomes.</title>
        <authorList>
            <person name="Kawai M."/>
            <person name="Futagami T."/>
            <person name="Toyoda A."/>
            <person name="Takaki Y."/>
            <person name="Nishi S."/>
            <person name="Hori S."/>
            <person name="Arai W."/>
            <person name="Tsubouchi T."/>
            <person name="Morono Y."/>
            <person name="Uchiyama I."/>
            <person name="Ito T."/>
            <person name="Fujiyama A."/>
            <person name="Inagaki F."/>
            <person name="Takami H."/>
        </authorList>
    </citation>
    <scope>NUCLEOTIDE SEQUENCE</scope>
    <source>
        <strain evidence="1">Expedition CK06-06</strain>
    </source>
</reference>